<name>A0A7D5P6U8_9EURY</name>
<proteinExistence type="predicted"/>
<evidence type="ECO:0000313" key="2">
    <source>
        <dbReference type="Proteomes" id="UP000509346"/>
    </source>
</evidence>
<dbReference type="KEGG" id="hpel:HZS54_11675"/>
<dbReference type="AlphaFoldDB" id="A0A7D5P6U8"/>
<protein>
    <submittedName>
        <fullName evidence="1">Uncharacterized protein</fullName>
    </submittedName>
</protein>
<organism evidence="1 2">
    <name type="scientific">Halosimplex pelagicum</name>
    <dbReference type="NCBI Taxonomy" id="869886"/>
    <lineage>
        <taxon>Archaea</taxon>
        <taxon>Methanobacteriati</taxon>
        <taxon>Methanobacteriota</taxon>
        <taxon>Stenosarchaea group</taxon>
        <taxon>Halobacteria</taxon>
        <taxon>Halobacteriales</taxon>
        <taxon>Haloarculaceae</taxon>
        <taxon>Halosimplex</taxon>
    </lineage>
</organism>
<keyword evidence="2" id="KW-1185">Reference proteome</keyword>
<accession>A0A7D5P6U8</accession>
<dbReference type="Proteomes" id="UP000509346">
    <property type="component" value="Chromosome"/>
</dbReference>
<evidence type="ECO:0000313" key="1">
    <source>
        <dbReference type="EMBL" id="QLH82226.1"/>
    </source>
</evidence>
<sequence>MPIRPAPSPNAAKPTVIQFRAQHIHTVEQAVRLEISYRQNLNEIGIGSQLPGTGLEQLLPRLDTLKSQVEAPFEFVAERVESYGLAMSLCRARFVLKYPPDKWETDLLARFAENSSSQIREAGFTIDDIDSALEPISQEVSWADDLVEYFFYIKPPSETPEDKLINEIARQGEKEHVMREIAARRDPNHSLSVYENPEYYDVEGATIEEQAAAFIESWDETRANLSEAALESALTEWEHEWGPIADEYISRVQPQPNSV</sequence>
<reference evidence="1 2" key="1">
    <citation type="submission" date="2020-07" db="EMBL/GenBank/DDBJ databases">
        <title>Halosimplex litoreum sp. nov. and Halosimplex rubrum sp. nov., isolated from different salt environments.</title>
        <authorList>
            <person name="Cui H."/>
        </authorList>
    </citation>
    <scope>NUCLEOTIDE SEQUENCE [LARGE SCALE GENOMIC DNA]</scope>
    <source>
        <strain evidence="1 2">R2</strain>
    </source>
</reference>
<dbReference type="RefSeq" id="WP_179922694.1">
    <property type="nucleotide sequence ID" value="NZ_CP058909.1"/>
</dbReference>
<dbReference type="GeneID" id="56083258"/>
<gene>
    <name evidence="1" type="ORF">HZS54_11675</name>
</gene>
<dbReference type="EMBL" id="CP058909">
    <property type="protein sequence ID" value="QLH82226.1"/>
    <property type="molecule type" value="Genomic_DNA"/>
</dbReference>